<evidence type="ECO:0000259" key="6">
    <source>
        <dbReference type="PROSITE" id="PS50262"/>
    </source>
</evidence>
<comment type="subcellular location">
    <subcellularLocation>
        <location evidence="1">Membrane</location>
    </subcellularLocation>
</comment>
<dbReference type="AlphaFoldDB" id="A0A8B8C6A0"/>
<keyword evidence="4 5" id="KW-0472">Membrane</keyword>
<feature type="transmembrane region" description="Helical" evidence="5">
    <location>
        <begin position="235"/>
        <end position="257"/>
    </location>
</feature>
<keyword evidence="7" id="KW-1185">Reference proteome</keyword>
<dbReference type="OrthoDB" id="6197291at2759"/>
<sequence>MSWNSSNRPSVLKDYDRVVNGLYRARIEFETGMKYKDMYGGYGMVLSRHITPYFWIIPVMASSLLLFTFKRNHLFGPMQRYLITIMIIDVFLTMLTGFKDLVFNVLEWNYGFIEYRACWILFSFFRVQNIIHATSLWIKSLMFIHRVLMFLFPFKMRRWNLKKLLVPFIIFHAVMSIFFAAVFMLTPIKRLSTIQVFKPGLPLKRIDACLITEEYAYISEASYRVVYALSFFLQYIYFSALPILIHILCTFFIILLVRKEIKRVSFLTPSSGVKIHKNVKYLVLIKVHILLGISFIFQEVPIYASPIIAATFQMSEVSETAQAIVTVIMFQAFAVGKPVDVIIYASLSKKVKSDLKRIFCCGKTERLKSSISPS</sequence>
<dbReference type="SUPFAM" id="SSF81321">
    <property type="entry name" value="Family A G protein-coupled receptor-like"/>
    <property type="match status" value="1"/>
</dbReference>
<keyword evidence="2 5" id="KW-0812">Transmembrane</keyword>
<evidence type="ECO:0000256" key="3">
    <source>
        <dbReference type="ARBA" id="ARBA00022989"/>
    </source>
</evidence>
<feature type="transmembrane region" description="Helical" evidence="5">
    <location>
        <begin position="81"/>
        <end position="98"/>
    </location>
</feature>
<feature type="transmembrane region" description="Helical" evidence="5">
    <location>
        <begin position="323"/>
        <end position="347"/>
    </location>
</feature>
<feature type="transmembrane region" description="Helical" evidence="5">
    <location>
        <begin position="164"/>
        <end position="185"/>
    </location>
</feature>
<feature type="transmembrane region" description="Helical" evidence="5">
    <location>
        <begin position="130"/>
        <end position="152"/>
    </location>
</feature>
<organism evidence="7 8">
    <name type="scientific">Crassostrea virginica</name>
    <name type="common">Eastern oyster</name>
    <dbReference type="NCBI Taxonomy" id="6565"/>
    <lineage>
        <taxon>Eukaryota</taxon>
        <taxon>Metazoa</taxon>
        <taxon>Spiralia</taxon>
        <taxon>Lophotrochozoa</taxon>
        <taxon>Mollusca</taxon>
        <taxon>Bivalvia</taxon>
        <taxon>Autobranchia</taxon>
        <taxon>Pteriomorphia</taxon>
        <taxon>Ostreida</taxon>
        <taxon>Ostreoidea</taxon>
        <taxon>Ostreidae</taxon>
        <taxon>Crassostrea</taxon>
    </lineage>
</organism>
<evidence type="ECO:0000313" key="8">
    <source>
        <dbReference type="RefSeq" id="XP_022310406.1"/>
    </source>
</evidence>
<evidence type="ECO:0000256" key="4">
    <source>
        <dbReference type="ARBA" id="ARBA00023136"/>
    </source>
</evidence>
<feature type="transmembrane region" description="Helical" evidence="5">
    <location>
        <begin position="50"/>
        <end position="69"/>
    </location>
</feature>
<evidence type="ECO:0000256" key="5">
    <source>
        <dbReference type="SAM" id="Phobius"/>
    </source>
</evidence>
<protein>
    <submittedName>
        <fullName evidence="8">Uncharacterized protein LOC111115836</fullName>
    </submittedName>
</protein>
<evidence type="ECO:0000256" key="2">
    <source>
        <dbReference type="ARBA" id="ARBA00022692"/>
    </source>
</evidence>
<accession>A0A8B8C6A0</accession>
<feature type="domain" description="G-protein coupled receptors family 1 profile" evidence="6">
    <location>
        <begin position="61"/>
        <end position="344"/>
    </location>
</feature>
<dbReference type="GeneID" id="111115836"/>
<dbReference type="GO" id="GO:0016020">
    <property type="term" value="C:membrane"/>
    <property type="evidence" value="ECO:0007669"/>
    <property type="project" value="UniProtKB-SubCell"/>
</dbReference>
<proteinExistence type="predicted"/>
<evidence type="ECO:0000256" key="1">
    <source>
        <dbReference type="ARBA" id="ARBA00004370"/>
    </source>
</evidence>
<dbReference type="InterPro" id="IPR017452">
    <property type="entry name" value="GPCR_Rhodpsn_7TM"/>
</dbReference>
<dbReference type="Proteomes" id="UP000694844">
    <property type="component" value="Chromosome 9"/>
</dbReference>
<dbReference type="Gene3D" id="1.20.1070.10">
    <property type="entry name" value="Rhodopsin 7-helix transmembrane proteins"/>
    <property type="match status" value="1"/>
</dbReference>
<gene>
    <name evidence="8" type="primary">LOC111115836</name>
</gene>
<dbReference type="KEGG" id="cvn:111115836"/>
<name>A0A8B8C6A0_CRAVI</name>
<dbReference type="PROSITE" id="PS50262">
    <property type="entry name" value="G_PROTEIN_RECEP_F1_2"/>
    <property type="match status" value="1"/>
</dbReference>
<reference evidence="8" key="1">
    <citation type="submission" date="2025-08" db="UniProtKB">
        <authorList>
            <consortium name="RefSeq"/>
        </authorList>
    </citation>
    <scope>IDENTIFICATION</scope>
    <source>
        <tissue evidence="8">Whole sample</tissue>
    </source>
</reference>
<dbReference type="RefSeq" id="XP_022310406.1">
    <property type="nucleotide sequence ID" value="XM_022454698.1"/>
</dbReference>
<keyword evidence="3 5" id="KW-1133">Transmembrane helix</keyword>
<evidence type="ECO:0000313" key="7">
    <source>
        <dbReference type="Proteomes" id="UP000694844"/>
    </source>
</evidence>